<dbReference type="HAMAP" id="MF_00019">
    <property type="entry name" value="PlsX"/>
    <property type="match status" value="1"/>
</dbReference>
<dbReference type="EMBL" id="JOKD01000057">
    <property type="protein sequence ID" value="KGE77022.1"/>
    <property type="molecule type" value="Genomic_DNA"/>
</dbReference>
<comment type="catalytic activity">
    <reaction evidence="1 10">
        <text>a fatty acyl-[ACP] + phosphate = an acyl phosphate + holo-[ACP]</text>
        <dbReference type="Rhea" id="RHEA:42292"/>
        <dbReference type="Rhea" id="RHEA-COMP:9685"/>
        <dbReference type="Rhea" id="RHEA-COMP:14125"/>
        <dbReference type="ChEBI" id="CHEBI:43474"/>
        <dbReference type="ChEBI" id="CHEBI:59918"/>
        <dbReference type="ChEBI" id="CHEBI:64479"/>
        <dbReference type="ChEBI" id="CHEBI:138651"/>
        <dbReference type="EC" id="2.3.1.274"/>
    </reaction>
</comment>
<dbReference type="NCBIfam" id="TIGR00182">
    <property type="entry name" value="plsX"/>
    <property type="match status" value="1"/>
</dbReference>
<sequence length="374" mass="39235">MRIAVDAMGGDLGPRATVAGAASAVMADPELDIRLFGPAARLEEELRRLPRPLAAASSHLEIENAPGEIRQDQRPAEALRRGQDSSMAAMLACLARGEAQAGVSAGNTGALMALSRRALGTVAGVARPAISTAIPIDREGRCYLLDLGANVDVEAERLLDFALMGDVMARHVDGLARPRVALLNVGVEGTKGSASVQRADELLRERDDLDYVGFVEGDGIFAGEADVVVCDGFVGNAVLKASEGLAKMLVRRVQATFEAHWTSRLVGVLARPALGRLRRELDPVRYNGASLLGLNGIVIKSHGGADAAGFHYAVARAAQEVQHGLPERLADELGLRRSVVDSAAGGDRTDSGSRTSGVAATDSDSAGIRQQVQR</sequence>
<evidence type="ECO:0000256" key="8">
    <source>
        <dbReference type="ARBA" id="ARBA00024069"/>
    </source>
</evidence>
<comment type="subcellular location">
    <subcellularLocation>
        <location evidence="10">Cytoplasm</location>
    </subcellularLocation>
    <text evidence="10">Associated with the membrane possibly through PlsY.</text>
</comment>
<evidence type="ECO:0000256" key="1">
    <source>
        <dbReference type="ARBA" id="ARBA00001232"/>
    </source>
</evidence>
<dbReference type="Proteomes" id="UP000029721">
    <property type="component" value="Unassembled WGS sequence"/>
</dbReference>
<dbReference type="Pfam" id="PF02504">
    <property type="entry name" value="FA_synthesis"/>
    <property type="match status" value="1"/>
</dbReference>
<accession>A0ABR4WQM8</accession>
<comment type="function">
    <text evidence="10">Catalyzes the reversible formation of acyl-phosphate (acyl-PO(4)) from acyl-[acyl-carrier-protein] (acyl-ACP). This enzyme utilizes acyl-ACP as fatty acyl donor, but not acyl-CoA.</text>
</comment>
<evidence type="ECO:0000256" key="2">
    <source>
        <dbReference type="ARBA" id="ARBA00022490"/>
    </source>
</evidence>
<keyword evidence="5 10" id="KW-0443">Lipid metabolism</keyword>
<dbReference type="InterPro" id="IPR003664">
    <property type="entry name" value="FA_synthesis"/>
</dbReference>
<comment type="pathway">
    <text evidence="10">Lipid metabolism; phospholipid metabolism.</text>
</comment>
<keyword evidence="12" id="KW-0012">Acyltransferase</keyword>
<evidence type="ECO:0000313" key="12">
    <source>
        <dbReference type="EMBL" id="KGE77022.1"/>
    </source>
</evidence>
<keyword evidence="6 10" id="KW-0594">Phospholipid biosynthesis</keyword>
<dbReference type="RefSeq" id="WP_035599064.1">
    <property type="nucleotide sequence ID" value="NZ_JOKD01000057.1"/>
</dbReference>
<evidence type="ECO:0000256" key="6">
    <source>
        <dbReference type="ARBA" id="ARBA00023209"/>
    </source>
</evidence>
<keyword evidence="2 10" id="KW-0963">Cytoplasm</keyword>
<proteinExistence type="inferred from homology"/>
<evidence type="ECO:0000256" key="9">
    <source>
        <dbReference type="ARBA" id="ARBA00046608"/>
    </source>
</evidence>
<evidence type="ECO:0000256" key="3">
    <source>
        <dbReference type="ARBA" id="ARBA00022516"/>
    </source>
</evidence>
<evidence type="ECO:0000313" key="13">
    <source>
        <dbReference type="Proteomes" id="UP000029721"/>
    </source>
</evidence>
<feature type="compositionally biased region" description="Polar residues" evidence="11">
    <location>
        <begin position="352"/>
        <end position="374"/>
    </location>
</feature>
<evidence type="ECO:0000256" key="10">
    <source>
        <dbReference type="HAMAP-Rule" id="MF_00019"/>
    </source>
</evidence>
<dbReference type="PIRSF" id="PIRSF002465">
    <property type="entry name" value="Phsphlp_syn_PlsX"/>
    <property type="match status" value="1"/>
</dbReference>
<evidence type="ECO:0000256" key="11">
    <source>
        <dbReference type="SAM" id="MobiDB-lite"/>
    </source>
</evidence>
<name>A0ABR4WQM8_9GAMM</name>
<dbReference type="InterPro" id="IPR012281">
    <property type="entry name" value="Phospholipid_synth_PlsX-like"/>
</dbReference>
<comment type="similarity">
    <text evidence="10">Belongs to the PlsX family.</text>
</comment>
<organism evidence="12 13">
    <name type="scientific">Halomonas salina</name>
    <dbReference type="NCBI Taxonomy" id="42565"/>
    <lineage>
        <taxon>Bacteria</taxon>
        <taxon>Pseudomonadati</taxon>
        <taxon>Pseudomonadota</taxon>
        <taxon>Gammaproteobacteria</taxon>
        <taxon>Oceanospirillales</taxon>
        <taxon>Halomonadaceae</taxon>
        <taxon>Halomonas</taxon>
    </lineage>
</organism>
<comment type="subunit">
    <text evidence="9 10">Homodimer. Probably interacts with PlsY.</text>
</comment>
<protein>
    <recommendedName>
        <fullName evidence="8 10">Phosphate acyltransferase</fullName>
        <ecNumber evidence="8 10">2.3.1.274</ecNumber>
    </recommendedName>
    <alternativeName>
        <fullName evidence="10">Acyl-ACP phosphotransacylase</fullName>
    </alternativeName>
    <alternativeName>
        <fullName evidence="10">Acyl-[acyl-carrier-protein]--phosphate acyltransferase</fullName>
    </alternativeName>
    <alternativeName>
        <fullName evidence="10">Phosphate-acyl-ACP acyltransferase</fullName>
    </alternativeName>
</protein>
<dbReference type="EC" id="2.3.1.274" evidence="8 10"/>
<dbReference type="GO" id="GO:0016746">
    <property type="term" value="F:acyltransferase activity"/>
    <property type="evidence" value="ECO:0007669"/>
    <property type="project" value="UniProtKB-KW"/>
</dbReference>
<dbReference type="PANTHER" id="PTHR30100">
    <property type="entry name" value="FATTY ACID/PHOSPHOLIPID SYNTHESIS PROTEIN PLSX"/>
    <property type="match status" value="1"/>
</dbReference>
<keyword evidence="3 10" id="KW-0444">Lipid biosynthesis</keyword>
<dbReference type="Gene3D" id="3.40.718.10">
    <property type="entry name" value="Isopropylmalate Dehydrogenase"/>
    <property type="match status" value="1"/>
</dbReference>
<keyword evidence="4 10" id="KW-0808">Transferase</keyword>
<evidence type="ECO:0000256" key="4">
    <source>
        <dbReference type="ARBA" id="ARBA00022679"/>
    </source>
</evidence>
<feature type="region of interest" description="Disordered" evidence="11">
    <location>
        <begin position="341"/>
        <end position="374"/>
    </location>
</feature>
<evidence type="ECO:0000256" key="7">
    <source>
        <dbReference type="ARBA" id="ARBA00023264"/>
    </source>
</evidence>
<gene>
    <name evidence="10" type="primary">plsX</name>
    <name evidence="12" type="ORF">FP66_12940</name>
</gene>
<keyword evidence="13" id="KW-1185">Reference proteome</keyword>
<dbReference type="SUPFAM" id="SSF53659">
    <property type="entry name" value="Isocitrate/Isopropylmalate dehydrogenase-like"/>
    <property type="match status" value="1"/>
</dbReference>
<dbReference type="PANTHER" id="PTHR30100:SF1">
    <property type="entry name" value="PHOSPHATE ACYLTRANSFERASE"/>
    <property type="match status" value="1"/>
</dbReference>
<reference evidence="12 13" key="1">
    <citation type="submission" date="2014-06" db="EMBL/GenBank/DDBJ databases">
        <title>Draft genome sequence of an extremely salt tolerant bacteria Halomonas salina/CIFRI 1.</title>
        <authorList>
            <person name="Behera B.D."/>
            <person name="Meena D.K."/>
            <person name="Das P."/>
            <person name="Maharana J."/>
            <person name="Paria P."/>
            <person name="Sharma A.P."/>
            <person name="Shamsudheen K.V."/>
            <person name="Rijit J."/>
            <person name="Dixit V."/>
            <person name="Verma A."/>
            <person name="Scaria V."/>
            <person name="Sivasubbu S."/>
        </authorList>
    </citation>
    <scope>NUCLEOTIDE SEQUENCE [LARGE SCALE GENOMIC DNA]</scope>
    <source>
        <strain evidence="12 13">CIFRI 1</strain>
    </source>
</reference>
<keyword evidence="7 10" id="KW-1208">Phospholipid metabolism</keyword>
<evidence type="ECO:0000256" key="5">
    <source>
        <dbReference type="ARBA" id="ARBA00023098"/>
    </source>
</evidence>
<comment type="caution">
    <text evidence="12">The sequence shown here is derived from an EMBL/GenBank/DDBJ whole genome shotgun (WGS) entry which is preliminary data.</text>
</comment>